<dbReference type="PANTHER" id="PTHR30538">
    <property type="entry name" value="LYSINE 2,3-AMINOMUTASE-RELATED"/>
    <property type="match status" value="1"/>
</dbReference>
<evidence type="ECO:0000313" key="16">
    <source>
        <dbReference type="EMBL" id="CRK85493.1"/>
    </source>
</evidence>
<evidence type="ECO:0000256" key="8">
    <source>
        <dbReference type="ARBA" id="ARBA00022723"/>
    </source>
</evidence>
<evidence type="ECO:0000256" key="11">
    <source>
        <dbReference type="ARBA" id="ARBA00023014"/>
    </source>
</evidence>
<accession>A0A0M6W6P2</accession>
<comment type="catalytic activity">
    <reaction evidence="1">
        <text>L-lysine = D-beta-lysine</text>
        <dbReference type="Rhea" id="RHEA:44148"/>
        <dbReference type="ChEBI" id="CHEBI:32551"/>
        <dbReference type="ChEBI" id="CHEBI:84138"/>
    </reaction>
</comment>
<dbReference type="InterPro" id="IPR003739">
    <property type="entry name" value="Lys_aminomutase/Glu_NH3_mut"/>
</dbReference>
<evidence type="ECO:0000256" key="6">
    <source>
        <dbReference type="ARBA" id="ARBA00022485"/>
    </source>
</evidence>
<dbReference type="Proteomes" id="UP000242301">
    <property type="component" value="Unassembled WGS sequence"/>
</dbReference>
<keyword evidence="8 14" id="KW-0479">Metal-binding</keyword>
<evidence type="ECO:0000256" key="4">
    <source>
        <dbReference type="ARBA" id="ARBA00008703"/>
    </source>
</evidence>
<keyword evidence="7" id="KW-0949">S-adenosyl-L-methionine</keyword>
<dbReference type="PIRSF" id="PIRSF004911">
    <property type="entry name" value="DUF160"/>
    <property type="match status" value="1"/>
</dbReference>
<dbReference type="NCBIfam" id="TIGR03821">
    <property type="entry name" value="EFP_modif_epmB"/>
    <property type="match status" value="1"/>
</dbReference>
<protein>
    <recommendedName>
        <fullName evidence="5">L-lysine 2,3-aminomutase</fullName>
    </recommendedName>
    <alternativeName>
        <fullName evidence="13">EF-P post-translational modification enzyme B</fullName>
    </alternativeName>
</protein>
<evidence type="ECO:0000256" key="7">
    <source>
        <dbReference type="ARBA" id="ARBA00022691"/>
    </source>
</evidence>
<evidence type="ECO:0000256" key="12">
    <source>
        <dbReference type="ARBA" id="ARBA00023235"/>
    </source>
</evidence>
<evidence type="ECO:0000256" key="1">
    <source>
        <dbReference type="ARBA" id="ARBA00001352"/>
    </source>
</evidence>
<comment type="similarity">
    <text evidence="4">Belongs to the radical SAM superfamily. KamA family.</text>
</comment>
<keyword evidence="10" id="KW-0408">Iron</keyword>
<proteinExistence type="inferred from homology"/>
<dbReference type="EMBL" id="CVRF01000001">
    <property type="protein sequence ID" value="CRK85493.1"/>
    <property type="molecule type" value="Genomic_DNA"/>
</dbReference>
<dbReference type="GO" id="GO:0016853">
    <property type="term" value="F:isomerase activity"/>
    <property type="evidence" value="ECO:0007669"/>
    <property type="project" value="UniProtKB-KW"/>
</dbReference>
<feature type="binding site" evidence="14">
    <location>
        <position position="105"/>
    </location>
    <ligand>
        <name>[4Fe-4S] cluster</name>
        <dbReference type="ChEBI" id="CHEBI:49883"/>
        <note>4Fe-4S-S-AdoMet</note>
    </ligand>
</feature>
<dbReference type="InterPro" id="IPR022462">
    <property type="entry name" value="EpmB"/>
</dbReference>
<evidence type="ECO:0000256" key="2">
    <source>
        <dbReference type="ARBA" id="ARBA00001933"/>
    </source>
</evidence>
<dbReference type="InterPro" id="IPR013785">
    <property type="entry name" value="Aldolase_TIM"/>
</dbReference>
<feature type="binding site" evidence="14">
    <location>
        <position position="109"/>
    </location>
    <ligand>
        <name>[4Fe-4S] cluster</name>
        <dbReference type="ChEBI" id="CHEBI:49883"/>
        <note>4Fe-4S-S-AdoMet</note>
    </ligand>
</feature>
<dbReference type="Gene3D" id="3.20.20.70">
    <property type="entry name" value="Aldolase class I"/>
    <property type="match status" value="1"/>
</dbReference>
<evidence type="ECO:0000256" key="9">
    <source>
        <dbReference type="ARBA" id="ARBA00022898"/>
    </source>
</evidence>
<dbReference type="STRING" id="1715285.SOFFGTOCOR_0047B"/>
<keyword evidence="6 14" id="KW-0004">4Fe-4S</keyword>
<feature type="domain" description="Radical SAM core" evidence="15">
    <location>
        <begin position="91"/>
        <end position="309"/>
    </location>
</feature>
<dbReference type="InterPro" id="IPR058240">
    <property type="entry name" value="rSAM_sf"/>
</dbReference>
<comment type="cofactor">
    <cofactor evidence="2">
        <name>pyridoxal 5'-phosphate</name>
        <dbReference type="ChEBI" id="CHEBI:597326"/>
    </cofactor>
</comment>
<evidence type="ECO:0000256" key="14">
    <source>
        <dbReference type="PIRSR" id="PIRSR004911-1"/>
    </source>
</evidence>
<evidence type="ECO:0000259" key="15">
    <source>
        <dbReference type="PROSITE" id="PS51918"/>
    </source>
</evidence>
<keyword evidence="11 14" id="KW-0411">Iron-sulfur</keyword>
<sequence>MQQISKTITDPNKLLQLLNLKDRQILNGGINNYKRFPLRVPLSFFYRMKKGDPLDPLLLQVLTVKAELETHLGFSVDPNKEHNNKIPGLLHKYHNRVLLLVKNSCAVNCRYCFRRYFPYRNNRINKSNWIAAINYIKNNIKIDEVILSGGDPLMAKDYELSWLINKIENILHIKRLRIHTRLPVVIPERITDTLCEIFSCSRLQIIMVTHINHANEINDLLIIAMQKLKRSGVSLFNQSVLLRQINDNFHDLLNLSNALFDAGILPYYLHLLDKVNGAAHFLVTNAEAQQLIKLLLSKVSGYLVPKLVK</sequence>
<reference evidence="17" key="1">
    <citation type="submission" date="2015-05" db="EMBL/GenBank/DDBJ databases">
        <authorList>
            <person name="Manzano-Marin A."/>
        </authorList>
    </citation>
    <scope>NUCLEOTIDE SEQUENCE [LARGE SCALE GENOMIC DNA]</scope>
    <source>
        <strain evidence="17">officinalis</strain>
    </source>
</reference>
<dbReference type="Pfam" id="PF04055">
    <property type="entry name" value="Radical_SAM"/>
    <property type="match status" value="1"/>
</dbReference>
<keyword evidence="17" id="KW-1185">Reference proteome</keyword>
<organism evidence="16 17">
    <name type="scientific">Candidatus Providencia siddallii</name>
    <dbReference type="NCBI Taxonomy" id="1715285"/>
    <lineage>
        <taxon>Bacteria</taxon>
        <taxon>Pseudomonadati</taxon>
        <taxon>Pseudomonadota</taxon>
        <taxon>Gammaproteobacteria</taxon>
        <taxon>Enterobacterales</taxon>
        <taxon>Morganellaceae</taxon>
        <taxon>Providencia</taxon>
    </lineage>
</organism>
<dbReference type="PANTHER" id="PTHR30538:SF1">
    <property type="entry name" value="L-LYSINE 2,3-AMINOMUTASE"/>
    <property type="match status" value="1"/>
</dbReference>
<name>A0A0M6W6P2_9GAMM</name>
<comment type="cofactor">
    <cofactor evidence="3">
        <name>[4Fe-4S] cluster</name>
        <dbReference type="ChEBI" id="CHEBI:49883"/>
    </cofactor>
</comment>
<dbReference type="GO" id="GO:0046872">
    <property type="term" value="F:metal ion binding"/>
    <property type="evidence" value="ECO:0007669"/>
    <property type="project" value="UniProtKB-KW"/>
</dbReference>
<evidence type="ECO:0000256" key="10">
    <source>
        <dbReference type="ARBA" id="ARBA00023004"/>
    </source>
</evidence>
<evidence type="ECO:0000313" key="17">
    <source>
        <dbReference type="Proteomes" id="UP000242301"/>
    </source>
</evidence>
<evidence type="ECO:0000256" key="13">
    <source>
        <dbReference type="ARBA" id="ARBA00030756"/>
    </source>
</evidence>
<evidence type="ECO:0000256" key="5">
    <source>
        <dbReference type="ARBA" id="ARBA00022363"/>
    </source>
</evidence>
<gene>
    <name evidence="16" type="primary">epmB</name>
    <name evidence="16" type="ORF">SOFFGTOCOR_0047B</name>
</gene>
<dbReference type="CDD" id="cd01335">
    <property type="entry name" value="Radical_SAM"/>
    <property type="match status" value="1"/>
</dbReference>
<dbReference type="SUPFAM" id="SSF102114">
    <property type="entry name" value="Radical SAM enzymes"/>
    <property type="match status" value="1"/>
</dbReference>
<keyword evidence="12 16" id="KW-0413">Isomerase</keyword>
<dbReference type="AlphaFoldDB" id="A0A0M6W6P2"/>
<dbReference type="InterPro" id="IPR007197">
    <property type="entry name" value="rSAM"/>
</dbReference>
<dbReference type="PROSITE" id="PS51918">
    <property type="entry name" value="RADICAL_SAM"/>
    <property type="match status" value="1"/>
</dbReference>
<dbReference type="GO" id="GO:0051539">
    <property type="term" value="F:4 iron, 4 sulfur cluster binding"/>
    <property type="evidence" value="ECO:0007669"/>
    <property type="project" value="UniProtKB-KW"/>
</dbReference>
<evidence type="ECO:0000256" key="3">
    <source>
        <dbReference type="ARBA" id="ARBA00001966"/>
    </source>
</evidence>
<keyword evidence="9" id="KW-0663">Pyridoxal phosphate</keyword>
<dbReference type="NCBIfam" id="TIGR00238">
    <property type="entry name" value="KamA family radical SAM protein"/>
    <property type="match status" value="1"/>
</dbReference>
<feature type="binding site" evidence="14">
    <location>
        <position position="112"/>
    </location>
    <ligand>
        <name>[4Fe-4S] cluster</name>
        <dbReference type="ChEBI" id="CHEBI:49883"/>
        <note>4Fe-4S-S-AdoMet</note>
    </ligand>
</feature>
<dbReference type="SFLD" id="SFLDS00029">
    <property type="entry name" value="Radical_SAM"/>
    <property type="match status" value="1"/>
</dbReference>